<dbReference type="GO" id="GO:0019288">
    <property type="term" value="P:isopentenyl diphosphate biosynthetic process, methylerythritol 4-phosphate pathway"/>
    <property type="evidence" value="ECO:0007669"/>
    <property type="project" value="UniProtKB-UniRule"/>
</dbReference>
<comment type="pathway">
    <text evidence="10">Isoprenoid biosynthesis; isopentenyl diphosphate biosynthesis via DXP pathway; isopentenyl diphosphate from 1-deoxy-D-xylulose 5-phosphate: step 3/6.</text>
</comment>
<evidence type="ECO:0000256" key="7">
    <source>
        <dbReference type="ARBA" id="ARBA00022840"/>
    </source>
</evidence>
<dbReference type="Gene3D" id="3.30.70.890">
    <property type="entry name" value="GHMP kinase, C-terminal domain"/>
    <property type="match status" value="1"/>
</dbReference>
<evidence type="ECO:0000256" key="2">
    <source>
        <dbReference type="ARBA" id="ARBA00012052"/>
    </source>
</evidence>
<comment type="catalytic activity">
    <reaction evidence="10">
        <text>4-CDP-2-C-methyl-D-erythritol + ATP = 4-CDP-2-C-methyl-D-erythritol 2-phosphate + ADP + H(+)</text>
        <dbReference type="Rhea" id="RHEA:18437"/>
        <dbReference type="ChEBI" id="CHEBI:15378"/>
        <dbReference type="ChEBI" id="CHEBI:30616"/>
        <dbReference type="ChEBI" id="CHEBI:57823"/>
        <dbReference type="ChEBI" id="CHEBI:57919"/>
        <dbReference type="ChEBI" id="CHEBI:456216"/>
        <dbReference type="EC" id="2.7.1.148"/>
    </reaction>
</comment>
<evidence type="ECO:0000313" key="13">
    <source>
        <dbReference type="EMBL" id="GGZ37012.1"/>
    </source>
</evidence>
<evidence type="ECO:0000256" key="3">
    <source>
        <dbReference type="ARBA" id="ARBA00017473"/>
    </source>
</evidence>
<dbReference type="PIRSF" id="PIRSF010376">
    <property type="entry name" value="IspE"/>
    <property type="match status" value="1"/>
</dbReference>
<keyword evidence="4 10" id="KW-0808">Transferase</keyword>
<evidence type="ECO:0000256" key="9">
    <source>
        <dbReference type="ARBA" id="ARBA00032554"/>
    </source>
</evidence>
<dbReference type="GO" id="GO:0050515">
    <property type="term" value="F:4-(cytidine 5'-diphospho)-2-C-methyl-D-erythritol kinase activity"/>
    <property type="evidence" value="ECO:0007669"/>
    <property type="project" value="UniProtKB-UniRule"/>
</dbReference>
<dbReference type="NCBIfam" id="TIGR00154">
    <property type="entry name" value="ispE"/>
    <property type="match status" value="1"/>
</dbReference>
<dbReference type="Pfam" id="PF08544">
    <property type="entry name" value="GHMP_kinases_C"/>
    <property type="match status" value="1"/>
</dbReference>
<evidence type="ECO:0000256" key="6">
    <source>
        <dbReference type="ARBA" id="ARBA00022777"/>
    </source>
</evidence>
<feature type="active site" evidence="10">
    <location>
        <position position="146"/>
    </location>
</feature>
<dbReference type="InterPro" id="IPR014721">
    <property type="entry name" value="Ribsml_uS5_D2-typ_fold_subgr"/>
</dbReference>
<dbReference type="InterPro" id="IPR020568">
    <property type="entry name" value="Ribosomal_Su5_D2-typ_SF"/>
</dbReference>
<evidence type="ECO:0000256" key="5">
    <source>
        <dbReference type="ARBA" id="ARBA00022741"/>
    </source>
</evidence>
<evidence type="ECO:0000256" key="1">
    <source>
        <dbReference type="ARBA" id="ARBA00009684"/>
    </source>
</evidence>
<sequence length="296" mass="31524">MTDISPPLTILARAKVNLYLHVAAPDAKNYHPLQSLVMFADVGDEVALRPKSVPQAPGLTCDGPFADGVPTDGTNLIVKAVRRFEMVTGVNIDRHDIHLTKNLPVASGLGGGSADAGAVLQLLRAHYAPDMTDEALEAIATTTGADGAMCLWSQSTLAEGYGERLTKLALPAVPAVLINPGIACSTPEVYGQYDRLGQFAQIEASTPFRSIINIDHLLHALSETRNDLEAPAVHLHPQIGDLLSRLSDEPETRMARLSGSGATCFALCDTLKDAHSLAARLSAQYPQTWVRACTLS</sequence>
<dbReference type="InterPro" id="IPR006204">
    <property type="entry name" value="GHMP_kinase_N_dom"/>
</dbReference>
<evidence type="ECO:0000256" key="10">
    <source>
        <dbReference type="HAMAP-Rule" id="MF_00061"/>
    </source>
</evidence>
<comment type="function">
    <text evidence="10">Catalyzes the phosphorylation of the position 2 hydroxy group of 4-diphosphocytidyl-2C-methyl-D-erythritol.</text>
</comment>
<dbReference type="GO" id="GO:0016114">
    <property type="term" value="P:terpenoid biosynthetic process"/>
    <property type="evidence" value="ECO:0007669"/>
    <property type="project" value="UniProtKB-UniRule"/>
</dbReference>
<dbReference type="GO" id="GO:0005524">
    <property type="term" value="F:ATP binding"/>
    <property type="evidence" value="ECO:0007669"/>
    <property type="project" value="UniProtKB-UniRule"/>
</dbReference>
<evidence type="ECO:0000256" key="8">
    <source>
        <dbReference type="ARBA" id="ARBA00023229"/>
    </source>
</evidence>
<dbReference type="AlphaFoldDB" id="A0A918Q8P8"/>
<keyword evidence="14" id="KW-1185">Reference proteome</keyword>
<dbReference type="Proteomes" id="UP000662572">
    <property type="component" value="Unassembled WGS sequence"/>
</dbReference>
<accession>A0A918Q8P8</accession>
<comment type="caution">
    <text evidence="13">The sequence shown here is derived from an EMBL/GenBank/DDBJ whole genome shotgun (WGS) entry which is preliminary data.</text>
</comment>
<dbReference type="Pfam" id="PF00288">
    <property type="entry name" value="GHMP_kinases_N"/>
    <property type="match status" value="1"/>
</dbReference>
<keyword evidence="6 10" id="KW-0418">Kinase</keyword>
<keyword evidence="7 10" id="KW-0067">ATP-binding</keyword>
<name>A0A918Q8P8_9CAUL</name>
<dbReference type="SUPFAM" id="SSF55060">
    <property type="entry name" value="GHMP Kinase, C-terminal domain"/>
    <property type="match status" value="1"/>
</dbReference>
<organism evidence="13 14">
    <name type="scientific">Asticcacaulis endophyticus</name>
    <dbReference type="NCBI Taxonomy" id="1395890"/>
    <lineage>
        <taxon>Bacteria</taxon>
        <taxon>Pseudomonadati</taxon>
        <taxon>Pseudomonadota</taxon>
        <taxon>Alphaproteobacteria</taxon>
        <taxon>Caulobacterales</taxon>
        <taxon>Caulobacteraceae</taxon>
        <taxon>Asticcacaulis</taxon>
    </lineage>
</organism>
<dbReference type="SUPFAM" id="SSF54211">
    <property type="entry name" value="Ribosomal protein S5 domain 2-like"/>
    <property type="match status" value="1"/>
</dbReference>
<dbReference type="EC" id="2.7.1.148" evidence="2 10"/>
<evidence type="ECO:0000256" key="4">
    <source>
        <dbReference type="ARBA" id="ARBA00022679"/>
    </source>
</evidence>
<dbReference type="HAMAP" id="MF_00061">
    <property type="entry name" value="IspE"/>
    <property type="match status" value="1"/>
</dbReference>
<reference evidence="13" key="1">
    <citation type="journal article" date="2014" name="Int. J. Syst. Evol. Microbiol.">
        <title>Complete genome sequence of Corynebacterium casei LMG S-19264T (=DSM 44701T), isolated from a smear-ripened cheese.</title>
        <authorList>
            <consortium name="US DOE Joint Genome Institute (JGI-PGF)"/>
            <person name="Walter F."/>
            <person name="Albersmeier A."/>
            <person name="Kalinowski J."/>
            <person name="Ruckert C."/>
        </authorList>
    </citation>
    <scope>NUCLEOTIDE SEQUENCE</scope>
    <source>
        <strain evidence="13">KCTC 32296</strain>
    </source>
</reference>
<evidence type="ECO:0000259" key="12">
    <source>
        <dbReference type="Pfam" id="PF08544"/>
    </source>
</evidence>
<dbReference type="PANTHER" id="PTHR43527:SF2">
    <property type="entry name" value="4-DIPHOSPHOCYTIDYL-2-C-METHYL-D-ERYTHRITOL KINASE, CHLOROPLASTIC"/>
    <property type="match status" value="1"/>
</dbReference>
<keyword evidence="8 10" id="KW-0414">Isoprene biosynthesis</keyword>
<dbReference type="Gene3D" id="3.30.230.10">
    <property type="match status" value="1"/>
</dbReference>
<keyword evidence="5 10" id="KW-0547">Nucleotide-binding</keyword>
<dbReference type="InterPro" id="IPR013750">
    <property type="entry name" value="GHMP_kinase_C_dom"/>
</dbReference>
<reference evidence="13" key="2">
    <citation type="submission" date="2020-09" db="EMBL/GenBank/DDBJ databases">
        <authorList>
            <person name="Sun Q."/>
            <person name="Kim S."/>
        </authorList>
    </citation>
    <scope>NUCLEOTIDE SEQUENCE</scope>
    <source>
        <strain evidence="13">KCTC 32296</strain>
    </source>
</reference>
<dbReference type="InterPro" id="IPR036554">
    <property type="entry name" value="GHMP_kinase_C_sf"/>
</dbReference>
<gene>
    <name evidence="10 13" type="primary">ispE</name>
    <name evidence="13" type="ORF">GCM10011273_24200</name>
</gene>
<feature type="domain" description="GHMP kinase N-terminal" evidence="11">
    <location>
        <begin position="75"/>
        <end position="151"/>
    </location>
</feature>
<protein>
    <recommendedName>
        <fullName evidence="3 10">4-diphosphocytidyl-2-C-methyl-D-erythritol kinase</fullName>
        <shortName evidence="10">CMK</shortName>
        <ecNumber evidence="2 10">2.7.1.148</ecNumber>
    </recommendedName>
    <alternativeName>
        <fullName evidence="9 10">4-(cytidine-5'-diphospho)-2-C-methyl-D-erythritol kinase</fullName>
    </alternativeName>
</protein>
<dbReference type="RefSeq" id="WP_189486879.1">
    <property type="nucleotide sequence ID" value="NZ_BMZB01000003.1"/>
</dbReference>
<dbReference type="InterPro" id="IPR004424">
    <property type="entry name" value="IspE"/>
</dbReference>
<feature type="domain" description="GHMP kinase C-terminal" evidence="12">
    <location>
        <begin position="215"/>
        <end position="286"/>
    </location>
</feature>
<feature type="active site" evidence="10">
    <location>
        <position position="15"/>
    </location>
</feature>
<dbReference type="NCBIfam" id="NF011202">
    <property type="entry name" value="PRK14608.1"/>
    <property type="match status" value="1"/>
</dbReference>
<comment type="similarity">
    <text evidence="1 10">Belongs to the GHMP kinase family. IspE subfamily.</text>
</comment>
<dbReference type="EMBL" id="BMZB01000003">
    <property type="protein sequence ID" value="GGZ37012.1"/>
    <property type="molecule type" value="Genomic_DNA"/>
</dbReference>
<evidence type="ECO:0000313" key="14">
    <source>
        <dbReference type="Proteomes" id="UP000662572"/>
    </source>
</evidence>
<proteinExistence type="inferred from homology"/>
<evidence type="ECO:0000259" key="11">
    <source>
        <dbReference type="Pfam" id="PF00288"/>
    </source>
</evidence>
<dbReference type="PANTHER" id="PTHR43527">
    <property type="entry name" value="4-DIPHOSPHOCYTIDYL-2-C-METHYL-D-ERYTHRITOL KINASE, CHLOROPLASTIC"/>
    <property type="match status" value="1"/>
</dbReference>
<feature type="binding site" evidence="10">
    <location>
        <begin position="104"/>
        <end position="114"/>
    </location>
    <ligand>
        <name>ATP</name>
        <dbReference type="ChEBI" id="CHEBI:30616"/>
    </ligand>
</feature>